<keyword evidence="3" id="KW-1185">Reference proteome</keyword>
<dbReference type="EMBL" id="FOAW01000001">
    <property type="protein sequence ID" value="SEK29684.1"/>
    <property type="molecule type" value="Genomic_DNA"/>
</dbReference>
<keyword evidence="1" id="KW-0472">Membrane</keyword>
<dbReference type="RefSeq" id="WP_072752659.1">
    <property type="nucleotide sequence ID" value="NZ_FOAW01000001.1"/>
</dbReference>
<accession>A0A1H7FV52</accession>
<feature type="transmembrane region" description="Helical" evidence="1">
    <location>
        <begin position="184"/>
        <end position="210"/>
    </location>
</feature>
<dbReference type="AlphaFoldDB" id="A0A1H7FV52"/>
<reference evidence="3" key="1">
    <citation type="submission" date="2016-10" db="EMBL/GenBank/DDBJ databases">
        <authorList>
            <person name="Varghese N."/>
            <person name="Submissions S."/>
        </authorList>
    </citation>
    <scope>NUCLEOTIDE SEQUENCE [LARGE SCALE GENOMIC DNA]</scope>
    <source>
        <strain evidence="3">DSM 44675</strain>
    </source>
</reference>
<feature type="transmembrane region" description="Helical" evidence="1">
    <location>
        <begin position="32"/>
        <end position="59"/>
    </location>
</feature>
<keyword evidence="1" id="KW-0812">Transmembrane</keyword>
<name>A0A1H7FV52_9NOCA</name>
<organism evidence="2 3">
    <name type="scientific">Rhodococcus maanshanensis</name>
    <dbReference type="NCBI Taxonomy" id="183556"/>
    <lineage>
        <taxon>Bacteria</taxon>
        <taxon>Bacillati</taxon>
        <taxon>Actinomycetota</taxon>
        <taxon>Actinomycetes</taxon>
        <taxon>Mycobacteriales</taxon>
        <taxon>Nocardiaceae</taxon>
        <taxon>Rhodococcus</taxon>
    </lineage>
</organism>
<dbReference type="OrthoDB" id="3209791at2"/>
<feature type="transmembrane region" description="Helical" evidence="1">
    <location>
        <begin position="71"/>
        <end position="91"/>
    </location>
</feature>
<keyword evidence="1" id="KW-1133">Transmembrane helix</keyword>
<evidence type="ECO:0000256" key="1">
    <source>
        <dbReference type="SAM" id="Phobius"/>
    </source>
</evidence>
<evidence type="ECO:0000313" key="3">
    <source>
        <dbReference type="Proteomes" id="UP000198677"/>
    </source>
</evidence>
<evidence type="ECO:0000313" key="2">
    <source>
        <dbReference type="EMBL" id="SEK29684.1"/>
    </source>
</evidence>
<feature type="transmembrane region" description="Helical" evidence="1">
    <location>
        <begin position="222"/>
        <end position="244"/>
    </location>
</feature>
<sequence>MTTQTVDVTTTSSRTQPESGSRIGAVLRVHTVAWPLLIAWPVGILATSFLISYTIYFLIDNDQEEGFTGSVFSVFGFVLAFYLQAMAQTFPFTLGMSVTRREFFSATALLALAQSAVFAATLYLLSVVEAATDGWGVWMRMFGLARYLTDNPLLQFLTIFSTLLLTTAVAMAAGAIYQRWRATGLLAAGVGVFGLGGLAAILVTWAGWWSAVGDWFVDSPRVLPLVALPLAATAIATAIAWLALRRATP</sequence>
<gene>
    <name evidence="2" type="ORF">SAMN05444583_101289</name>
</gene>
<proteinExistence type="predicted"/>
<dbReference type="Proteomes" id="UP000198677">
    <property type="component" value="Unassembled WGS sequence"/>
</dbReference>
<feature type="transmembrane region" description="Helical" evidence="1">
    <location>
        <begin position="103"/>
        <end position="125"/>
    </location>
</feature>
<protein>
    <recommendedName>
        <fullName evidence="4">ABC-2 type transport system permease protein</fullName>
    </recommendedName>
</protein>
<feature type="transmembrane region" description="Helical" evidence="1">
    <location>
        <begin position="153"/>
        <end position="177"/>
    </location>
</feature>
<evidence type="ECO:0008006" key="4">
    <source>
        <dbReference type="Google" id="ProtNLM"/>
    </source>
</evidence>